<dbReference type="InterPro" id="IPR022707">
    <property type="entry name" value="Mot1_central_dom"/>
</dbReference>
<evidence type="ECO:0000256" key="4">
    <source>
        <dbReference type="ARBA" id="ARBA00022801"/>
    </source>
</evidence>
<keyword evidence="4" id="KW-0378">Hydrolase</keyword>
<organism evidence="12 13">
    <name type="scientific">Leptotrombidium deliense</name>
    <dbReference type="NCBI Taxonomy" id="299467"/>
    <lineage>
        <taxon>Eukaryota</taxon>
        <taxon>Metazoa</taxon>
        <taxon>Ecdysozoa</taxon>
        <taxon>Arthropoda</taxon>
        <taxon>Chelicerata</taxon>
        <taxon>Arachnida</taxon>
        <taxon>Acari</taxon>
        <taxon>Acariformes</taxon>
        <taxon>Trombidiformes</taxon>
        <taxon>Prostigmata</taxon>
        <taxon>Anystina</taxon>
        <taxon>Parasitengona</taxon>
        <taxon>Trombiculoidea</taxon>
        <taxon>Trombiculidae</taxon>
        <taxon>Leptotrombidium</taxon>
    </lineage>
</organism>
<evidence type="ECO:0000256" key="9">
    <source>
        <dbReference type="SAM" id="MobiDB-lite"/>
    </source>
</evidence>
<accession>A0A443SJN3</accession>
<evidence type="ECO:0000256" key="8">
    <source>
        <dbReference type="ARBA" id="ARBA00023242"/>
    </source>
</evidence>
<dbReference type="InterPro" id="IPR001650">
    <property type="entry name" value="Helicase_C-like"/>
</dbReference>
<dbReference type="PROSITE" id="PS51192">
    <property type="entry name" value="HELICASE_ATP_BIND_1"/>
    <property type="match status" value="1"/>
</dbReference>
<evidence type="ECO:0000256" key="7">
    <source>
        <dbReference type="ARBA" id="ARBA00023125"/>
    </source>
</evidence>
<dbReference type="InterPro" id="IPR044078">
    <property type="entry name" value="Mot1_ATP-bd"/>
</dbReference>
<dbReference type="Gene3D" id="3.40.50.300">
    <property type="entry name" value="P-loop containing nucleotide triphosphate hydrolases"/>
    <property type="match status" value="1"/>
</dbReference>
<keyword evidence="6" id="KW-0067">ATP-binding</keyword>
<feature type="region of interest" description="Disordered" evidence="9">
    <location>
        <begin position="930"/>
        <end position="955"/>
    </location>
</feature>
<dbReference type="InterPro" id="IPR014001">
    <property type="entry name" value="Helicase_ATP-bd"/>
</dbReference>
<dbReference type="GO" id="GO:0017025">
    <property type="term" value="F:TBP-class protein binding"/>
    <property type="evidence" value="ECO:0007669"/>
    <property type="project" value="InterPro"/>
</dbReference>
<dbReference type="GO" id="GO:0016887">
    <property type="term" value="F:ATP hydrolysis activity"/>
    <property type="evidence" value="ECO:0007669"/>
    <property type="project" value="InterPro"/>
</dbReference>
<dbReference type="InterPro" id="IPR016024">
    <property type="entry name" value="ARM-type_fold"/>
</dbReference>
<dbReference type="InterPro" id="IPR038718">
    <property type="entry name" value="SNF2-like_sf"/>
</dbReference>
<evidence type="ECO:0000256" key="2">
    <source>
        <dbReference type="ARBA" id="ARBA00022737"/>
    </source>
</evidence>
<dbReference type="FunFam" id="3.40.50.300:FF:000428">
    <property type="entry name" value="TATA-binding protein-associated factor 172"/>
    <property type="match status" value="1"/>
</dbReference>
<proteinExistence type="predicted"/>
<gene>
    <name evidence="12" type="ORF">B4U80_00155</name>
</gene>
<keyword evidence="13" id="KW-1185">Reference proteome</keyword>
<keyword evidence="8" id="KW-0539">Nucleus</keyword>
<dbReference type="InterPro" id="IPR049730">
    <property type="entry name" value="SNF2/RAD54-like_C"/>
</dbReference>
<dbReference type="GO" id="GO:0004386">
    <property type="term" value="F:helicase activity"/>
    <property type="evidence" value="ECO:0007669"/>
    <property type="project" value="UniProtKB-KW"/>
</dbReference>
<dbReference type="PANTHER" id="PTHR36498">
    <property type="entry name" value="TATA-BINDING PROTEIN-ASSOCIATED FACTOR 172"/>
    <property type="match status" value="1"/>
</dbReference>
<comment type="caution">
    <text evidence="12">The sequence shown here is derived from an EMBL/GenBank/DDBJ whole genome shotgun (WGS) entry which is preliminary data.</text>
</comment>
<dbReference type="FunFam" id="3.40.50.10810:FF:000009">
    <property type="entry name" value="B-TFIID TATA-box-binding protein-associated factor 1"/>
    <property type="match status" value="1"/>
</dbReference>
<keyword evidence="7" id="KW-0238">DNA-binding</keyword>
<dbReference type="Gene3D" id="1.25.10.10">
    <property type="entry name" value="Leucine-rich Repeat Variant"/>
    <property type="match status" value="2"/>
</dbReference>
<dbReference type="Proteomes" id="UP000288716">
    <property type="component" value="Unassembled WGS sequence"/>
</dbReference>
<evidence type="ECO:0000256" key="5">
    <source>
        <dbReference type="ARBA" id="ARBA00022806"/>
    </source>
</evidence>
<evidence type="ECO:0000313" key="13">
    <source>
        <dbReference type="Proteomes" id="UP000288716"/>
    </source>
</evidence>
<dbReference type="InterPro" id="IPR011989">
    <property type="entry name" value="ARM-like"/>
</dbReference>
<evidence type="ECO:0000256" key="1">
    <source>
        <dbReference type="ARBA" id="ARBA00004123"/>
    </source>
</evidence>
<dbReference type="SMART" id="SM00490">
    <property type="entry name" value="HELICc"/>
    <property type="match status" value="1"/>
</dbReference>
<dbReference type="OrthoDB" id="10252227at2759"/>
<dbReference type="InterPro" id="IPR027417">
    <property type="entry name" value="P-loop_NTPase"/>
</dbReference>
<evidence type="ECO:0000313" key="12">
    <source>
        <dbReference type="EMBL" id="RWS27685.1"/>
    </source>
</evidence>
<evidence type="ECO:0000256" key="3">
    <source>
        <dbReference type="ARBA" id="ARBA00022741"/>
    </source>
</evidence>
<feature type="domain" description="Helicase C-terminal" evidence="11">
    <location>
        <begin position="1570"/>
        <end position="1727"/>
    </location>
</feature>
<dbReference type="InterPro" id="IPR044972">
    <property type="entry name" value="Mot1"/>
</dbReference>
<keyword evidence="2" id="KW-0677">Repeat</keyword>
<dbReference type="EMBL" id="NCKV01001840">
    <property type="protein sequence ID" value="RWS27685.1"/>
    <property type="molecule type" value="Genomic_DNA"/>
</dbReference>
<dbReference type="SUPFAM" id="SSF48371">
    <property type="entry name" value="ARM repeat"/>
    <property type="match status" value="1"/>
</dbReference>
<dbReference type="InterPro" id="IPR000330">
    <property type="entry name" value="SNF2_N"/>
</dbReference>
<dbReference type="Pfam" id="PF00176">
    <property type="entry name" value="SNF2-rel_dom"/>
    <property type="match status" value="1"/>
</dbReference>
<keyword evidence="5" id="KW-0347">Helicase</keyword>
<dbReference type="PROSITE" id="PS51194">
    <property type="entry name" value="HELICASE_CTER"/>
    <property type="match status" value="1"/>
</dbReference>
<reference evidence="12 13" key="1">
    <citation type="journal article" date="2018" name="Gigascience">
        <title>Genomes of trombidid mites reveal novel predicted allergens and laterally-transferred genes associated with secondary metabolism.</title>
        <authorList>
            <person name="Dong X."/>
            <person name="Chaisiri K."/>
            <person name="Xia D."/>
            <person name="Armstrong S.D."/>
            <person name="Fang Y."/>
            <person name="Donnelly M.J."/>
            <person name="Kadowaki T."/>
            <person name="McGarry J.W."/>
            <person name="Darby A.C."/>
            <person name="Makepeace B.L."/>
        </authorList>
    </citation>
    <scope>NUCLEOTIDE SEQUENCE [LARGE SCALE GENOMIC DNA]</scope>
    <source>
        <strain evidence="12">UoL-UT</strain>
    </source>
</reference>
<dbReference type="GO" id="GO:0003677">
    <property type="term" value="F:DNA binding"/>
    <property type="evidence" value="ECO:0007669"/>
    <property type="project" value="UniProtKB-KW"/>
</dbReference>
<keyword evidence="3" id="KW-0547">Nucleotide-binding</keyword>
<evidence type="ECO:0000256" key="6">
    <source>
        <dbReference type="ARBA" id="ARBA00022840"/>
    </source>
</evidence>
<dbReference type="CDD" id="cd18793">
    <property type="entry name" value="SF2_C_SNF"/>
    <property type="match status" value="1"/>
</dbReference>
<dbReference type="STRING" id="299467.A0A443SJN3"/>
<evidence type="ECO:0000259" key="11">
    <source>
        <dbReference type="PROSITE" id="PS51194"/>
    </source>
</evidence>
<name>A0A443SJN3_9ACAR</name>
<dbReference type="CDD" id="cd17999">
    <property type="entry name" value="DEXHc_Mot1"/>
    <property type="match status" value="1"/>
</dbReference>
<evidence type="ECO:0000259" key="10">
    <source>
        <dbReference type="PROSITE" id="PS51192"/>
    </source>
</evidence>
<dbReference type="SMART" id="SM00487">
    <property type="entry name" value="DEXDc"/>
    <property type="match status" value="1"/>
</dbReference>
<sequence length="1786" mass="201704">MSSRLDRLFILLDQGTTQSTRRAAALQLGEVQRLHPHELNNLLSKVRQYLHSSSWDTRIAASVAVEAIIKQVPLWLPPGLPSPAAAIENAPGRMNFDHFDVNTVIQFGSDLLASEGTEYDITNSNCDDSVEFKEKLALQRQLLNQRLGLSSDIANHLGFNSSDIISNEDLAGNECDVKSVTNSANDCKRKLNSNENFVKRVKIEKTESNDSASNIIDLNCITEWPLESFTDQLINDLFNANWEVRHGSSTALREIVKHHGKCGGRVSHAPQNQMDLLNQLWLEDLALRLFCVLALDKFGDFISDQVVAPVRETCAQTLGSIFGYMWETKIKSCVNILLQLLTRGEWEARHGGLLGLKYLLAVRQDLTPILLPIVFEPIFKDLNDPVDDVSAVAASALIPVKDSLIKTLPDKVPVLIDFLWNALLDIDDLTSSTSNILMLLSSLLHGNQNRNQDNLKNLIPRLWPFLGHHLSSVRKSVLEAFLALTSGDLVSFFDNKLLSDSLRLLYQRCLIEPKADILKLLYSVWNQMVSSSNPGDLLLASSQFLSGWICLMMHPSRVAIDCSTSPVWLEMNQVDQNNQRTKKYELHSNEHEKYFLGGNDSMSENQFERERSVIRARLNAAKLIGLLAARVTVSPENNSPLECLTNILLFHLNSKSATQKTCVSWIIQEWSQHKGSDKMMKLPSAIIDKCMECLQESPFYDEITTAFTRLQYETRDFVNTLKNQKLTIDENIYKPGAVYTLEQINNLTSNDYPASIESVKIKPKILESMEDKRKSVLRLYDDVLTLQVSLSTTVLASLASALVSWNYLPEKFNPIIRPLMDSIKKEDNEQLQKCSAIRLTKLIDLCAEKHQSENSPSPVPKILKNLVTFLCSNDAFFLNAVPKTQPTNSTTDNNCGRSFPLAPTSLSSDSNIIITLQNMQKNSEKVLQMRRSNSVGVSKRNAENGDETGELKEESEKLNEITKRGATFALCEIVKFFESDVVTKLPQLWERIMFVEQVVSVISTIGCDQVLELLQSLQVVETISPFLHKDLHTHLSKLLPALCICLGSVYSSVRHMASRCLGTLSTVIITETMNVIVKDVLEMVGATDSDIKRLGAVEAIYCVLDKLRISVVPFIVLLIVPMLGRMSDQNEQVRVLATHCFAQLIQLMPLDNVISSSAVDFEANFLERKQEEHRFLEQLMNPKNLDDYKIPISINAELRSYQQQGVNWLAFLNKYKLHGILCDEMGLGKTLMSLCILASDHHYRSMKYKETKAEDNKPLPSLVICPPTLTGHWVYEVEKFVDKSHLRPLNYSGPPTERLKLRSKWKRDSNQMHYNLIIASYDIVRNDIDFFSSIIWNYCILDEGHIIKNGKTKLSKAIKSLTSNHRVILTGTPIQNNVLELWSLFDFLMPGFLGSERQFMARYSKPILQSRDAKSSSKEQEAGVLAMESLHRQVLPFILRRMKEDVLKDLPPKIIQDYYCDLSSLQSRLYEDFSKSHVRQSLESSLSKENPENSAQNVIKTHIFQALQYLRKVCNHPKLVLTPTHPEYNNVTAQLKEQNTSLQDISHAAKLCALKQLLLDCGIGCQSSGSVINEAEPVVNQHRALIFCQLKGMLDILENDLFKANMPSVTYLRLDGSIPPSSRHSVVHRFNNDPSIDVLLLTTQVGGLGLNLTGADTVIFVEHDWNPMKDLQAMDRAHRIGQKKVVNVYRLITKGTLEEKIMGLQKFKLTIANTVISHDNSSLSTMRTDQLLELFTLNAKESDDDKRLHKATSGMKSVLENLPELWDTNQYDEEYDLSNFINSLKS</sequence>
<dbReference type="GO" id="GO:0005634">
    <property type="term" value="C:nucleus"/>
    <property type="evidence" value="ECO:0007669"/>
    <property type="project" value="UniProtKB-SubCell"/>
</dbReference>
<dbReference type="PANTHER" id="PTHR36498:SF1">
    <property type="entry name" value="TATA-BINDING PROTEIN-ASSOCIATED FACTOR 172"/>
    <property type="match status" value="1"/>
</dbReference>
<dbReference type="GO" id="GO:0005524">
    <property type="term" value="F:ATP binding"/>
    <property type="evidence" value="ECO:0007669"/>
    <property type="project" value="UniProtKB-KW"/>
</dbReference>
<protein>
    <submittedName>
        <fullName evidence="12">TATA-binding protein-associated factor 172-like protein</fullName>
    </submittedName>
</protein>
<dbReference type="VEuPathDB" id="VectorBase:LDEU004356"/>
<dbReference type="Pfam" id="PF12054">
    <property type="entry name" value="DUF3535"/>
    <property type="match status" value="1"/>
</dbReference>
<dbReference type="Pfam" id="PF00271">
    <property type="entry name" value="Helicase_C"/>
    <property type="match status" value="1"/>
</dbReference>
<feature type="domain" description="Helicase ATP-binding" evidence="10">
    <location>
        <begin position="1210"/>
        <end position="1391"/>
    </location>
</feature>
<dbReference type="Gene3D" id="3.40.50.10810">
    <property type="entry name" value="Tandem AAA-ATPase domain"/>
    <property type="match status" value="1"/>
</dbReference>
<dbReference type="SUPFAM" id="SSF52540">
    <property type="entry name" value="P-loop containing nucleoside triphosphate hydrolases"/>
    <property type="match status" value="2"/>
</dbReference>
<comment type="subcellular location">
    <subcellularLocation>
        <location evidence="1">Nucleus</location>
    </subcellularLocation>
</comment>